<evidence type="ECO:0008006" key="3">
    <source>
        <dbReference type="Google" id="ProtNLM"/>
    </source>
</evidence>
<organism evidence="1 2">
    <name type="scientific">Microbacterium invictum</name>
    <dbReference type="NCBI Taxonomy" id="515415"/>
    <lineage>
        <taxon>Bacteria</taxon>
        <taxon>Bacillati</taxon>
        <taxon>Actinomycetota</taxon>
        <taxon>Actinomycetes</taxon>
        <taxon>Micrococcales</taxon>
        <taxon>Microbacteriaceae</taxon>
        <taxon>Microbacterium</taxon>
    </lineage>
</organism>
<dbReference type="EMBL" id="CP139779">
    <property type="protein sequence ID" value="WQB68976.1"/>
    <property type="molecule type" value="Genomic_DNA"/>
</dbReference>
<evidence type="ECO:0000313" key="2">
    <source>
        <dbReference type="Proteomes" id="UP001324533"/>
    </source>
</evidence>
<dbReference type="Proteomes" id="UP001324533">
    <property type="component" value="Chromosome"/>
</dbReference>
<dbReference type="Gene3D" id="3.40.960.10">
    <property type="entry name" value="VSR Endonuclease"/>
    <property type="match status" value="1"/>
</dbReference>
<gene>
    <name evidence="1" type="ORF">T9R20_09630</name>
</gene>
<name>A0ABZ0V6R6_9MICO</name>
<dbReference type="InterPro" id="IPR011335">
    <property type="entry name" value="Restrct_endonuc-II-like"/>
</dbReference>
<reference evidence="1 2" key="1">
    <citation type="submission" date="2023-06" db="EMBL/GenBank/DDBJ databases">
        <title>Rock-solubilizing bacteria, Microbacterium invictum, promotes re-establishment of vegetation in rocky wasteland by accelerating rock bio-weathering and reshaping soil bacterial community.</title>
        <authorList>
            <person name="Liu C."/>
        </authorList>
    </citation>
    <scope>NUCLEOTIDE SEQUENCE [LARGE SCALE GENOMIC DNA]</scope>
    <source>
        <strain evidence="1 2">X-18</strain>
    </source>
</reference>
<protein>
    <recommendedName>
        <fullName evidence="3">DUF559 domain-containing protein</fullName>
    </recommendedName>
</protein>
<accession>A0ABZ0V6R6</accession>
<keyword evidence="2" id="KW-1185">Reference proteome</keyword>
<dbReference type="SUPFAM" id="SSF52980">
    <property type="entry name" value="Restriction endonuclease-like"/>
    <property type="match status" value="1"/>
</dbReference>
<dbReference type="RefSeq" id="WP_322409103.1">
    <property type="nucleotide sequence ID" value="NZ_CP139779.1"/>
</dbReference>
<proteinExistence type="predicted"/>
<evidence type="ECO:0000313" key="1">
    <source>
        <dbReference type="EMBL" id="WQB68976.1"/>
    </source>
</evidence>
<sequence length="314" mass="34823">MNAGAQRGAFTVADARTRGMSRRRVDRAELERPFYGVRAAPRAHDAAAHPFARERAAIIEAALRFSVRMNDGGCFSHTTAALLWDLPLPNLSDTRVHVSTPGRAPRAAGTVGHHVRPDLVRIVRHPLFGVPVSDPATTWAMLAPMITGYDLVAIGDAIVRSPRVAGPFGYVIRPALGDLDELRRAVTIGRRIGAEALRAALERIRPGVASRTETWARLLLVDAGLPEPVTDHDVYGAAGEFLGCVDLAYPELRIAIEYEGDQHRTDAAQWQRDLEKHERLMDAGWRVIRVARDQLFRYPLQYVDRVRVALSTRR</sequence>